<protein>
    <recommendedName>
        <fullName evidence="6">AAA+ ATPase domain-containing protein</fullName>
    </recommendedName>
</protein>
<dbReference type="PANTHER" id="PTHR45644:SF56">
    <property type="entry name" value="AAA ATPASE, PUTATIVE (AFU_ORTHOLOGUE AFUA_2G12920)-RELATED"/>
    <property type="match status" value="1"/>
</dbReference>
<comment type="caution">
    <text evidence="7">The sequence shown here is derived from an EMBL/GenBank/DDBJ whole genome shotgun (WGS) entry which is preliminary data.</text>
</comment>
<feature type="domain" description="AAA+ ATPase" evidence="6">
    <location>
        <begin position="556"/>
        <end position="689"/>
    </location>
</feature>
<keyword evidence="3" id="KW-0067">ATP-binding</keyword>
<accession>A0A409W4Z4</accession>
<dbReference type="GO" id="GO:0016887">
    <property type="term" value="F:ATP hydrolysis activity"/>
    <property type="evidence" value="ECO:0007669"/>
    <property type="project" value="InterPro"/>
</dbReference>
<dbReference type="GO" id="GO:0005741">
    <property type="term" value="C:mitochondrial outer membrane"/>
    <property type="evidence" value="ECO:0007669"/>
    <property type="project" value="TreeGrafter"/>
</dbReference>
<dbReference type="Gene3D" id="3.40.50.300">
    <property type="entry name" value="P-loop containing nucleotide triphosphate hydrolases"/>
    <property type="match status" value="1"/>
</dbReference>
<evidence type="ECO:0000259" key="6">
    <source>
        <dbReference type="SMART" id="SM00382"/>
    </source>
</evidence>
<dbReference type="InterPro" id="IPR003593">
    <property type="entry name" value="AAA+_ATPase"/>
</dbReference>
<sequence length="705" mass="77724">MTPTKDNDGPLSSSSSDSESESEASKHEGLPTTNSIPFPSNLAEKIIWSPPFRDSGIQANPDGLPDGVSALEDPLMFKFPESILRQASAAVSYAFSPATQLASARAPPDIVPQQKATPVESAVYLCYPHRGCDDIIDAMVKILAEKQGADVVVLDPLEFALGRSGVFGEAIEYILNPGEKTQQVFDHIVNMRHLGQEADASATRPRVVYLRDSSTIYPSAQIFLPYLLAAVRNRRTSKGPENPNTCETPIRPTILIFGWSFDLQDPLKIIDNLRFSWKVGVVGNLLRLPLLCESFFFRSLAKYDELNSTRQALISGAPTPTTVVEVGSIYVIPICKSAEESVNREDTLAGKRKRVVLGAWLQACLEQKGAVLLTDSLDSAYLLSSDVEKQAAPSHHLDALDVFSRRAGSHILMILDRIAKIAIGISSSSLDSAPAGAVQVTRQAVAEAYHIYVESMDTYRQWWTKNDEVRKDISQLGVGAPEPSKLQRLIKEARASKDWNPDEEKLLNAIVDPDQITTSFEDVCLPQESLDLIRTIISLPLMYPAAFKSGILQKEAIGGVLLYGPPGTGKTLLCRALARESGARMLQVKPSDIMSKWVGETQKLIAALFTLAYQLAPCIIFIDEVDSLFRARREDDGTWRRDMAMDGLRSAQKNKDKGVVVIGATNRPYDLDDAFLRRLPTRIMVKLPTEPERLRKVNTRVSFTN</sequence>
<feature type="region of interest" description="Disordered" evidence="5">
    <location>
        <begin position="1"/>
        <end position="38"/>
    </location>
</feature>
<evidence type="ECO:0000256" key="1">
    <source>
        <dbReference type="ARBA" id="ARBA00004173"/>
    </source>
</evidence>
<comment type="subcellular location">
    <subcellularLocation>
        <location evidence="1">Mitochondrion</location>
    </subcellularLocation>
</comment>
<dbReference type="SMART" id="SM00382">
    <property type="entry name" value="AAA"/>
    <property type="match status" value="1"/>
</dbReference>
<evidence type="ECO:0000313" key="7">
    <source>
        <dbReference type="EMBL" id="PPQ73583.1"/>
    </source>
</evidence>
<dbReference type="Pfam" id="PF00004">
    <property type="entry name" value="AAA"/>
    <property type="match status" value="1"/>
</dbReference>
<keyword evidence="4" id="KW-0496">Mitochondrion</keyword>
<evidence type="ECO:0000256" key="5">
    <source>
        <dbReference type="SAM" id="MobiDB-lite"/>
    </source>
</evidence>
<dbReference type="STRING" id="231916.A0A409W4Z4"/>
<dbReference type="OrthoDB" id="39734at2759"/>
<evidence type="ECO:0000313" key="8">
    <source>
        <dbReference type="Proteomes" id="UP000284706"/>
    </source>
</evidence>
<evidence type="ECO:0000256" key="4">
    <source>
        <dbReference type="ARBA" id="ARBA00023128"/>
    </source>
</evidence>
<dbReference type="PROSITE" id="PS00674">
    <property type="entry name" value="AAA"/>
    <property type="match status" value="1"/>
</dbReference>
<dbReference type="InterPro" id="IPR003960">
    <property type="entry name" value="ATPase_AAA_CS"/>
</dbReference>
<reference evidence="7 8" key="1">
    <citation type="journal article" date="2018" name="Evol. Lett.">
        <title>Horizontal gene cluster transfer increased hallucinogenic mushroom diversity.</title>
        <authorList>
            <person name="Reynolds H.T."/>
            <person name="Vijayakumar V."/>
            <person name="Gluck-Thaler E."/>
            <person name="Korotkin H.B."/>
            <person name="Matheny P.B."/>
            <person name="Slot J.C."/>
        </authorList>
    </citation>
    <scope>NUCLEOTIDE SEQUENCE [LARGE SCALE GENOMIC DNA]</scope>
    <source>
        <strain evidence="7 8">SRW20</strain>
    </source>
</reference>
<dbReference type="AlphaFoldDB" id="A0A409W4Z4"/>
<name>A0A409W4Z4_9AGAR</name>
<dbReference type="EMBL" id="NHYE01005396">
    <property type="protein sequence ID" value="PPQ73583.1"/>
    <property type="molecule type" value="Genomic_DNA"/>
</dbReference>
<evidence type="ECO:0000256" key="3">
    <source>
        <dbReference type="ARBA" id="ARBA00022840"/>
    </source>
</evidence>
<dbReference type="GO" id="GO:0005524">
    <property type="term" value="F:ATP binding"/>
    <property type="evidence" value="ECO:0007669"/>
    <property type="project" value="UniProtKB-KW"/>
</dbReference>
<dbReference type="InParanoid" id="A0A409W4Z4"/>
<dbReference type="Gene3D" id="1.10.8.60">
    <property type="match status" value="1"/>
</dbReference>
<dbReference type="InterPro" id="IPR027417">
    <property type="entry name" value="P-loop_NTPase"/>
</dbReference>
<organism evidence="7 8">
    <name type="scientific">Gymnopilus dilepis</name>
    <dbReference type="NCBI Taxonomy" id="231916"/>
    <lineage>
        <taxon>Eukaryota</taxon>
        <taxon>Fungi</taxon>
        <taxon>Dikarya</taxon>
        <taxon>Basidiomycota</taxon>
        <taxon>Agaricomycotina</taxon>
        <taxon>Agaricomycetes</taxon>
        <taxon>Agaricomycetidae</taxon>
        <taxon>Agaricales</taxon>
        <taxon>Agaricineae</taxon>
        <taxon>Hymenogastraceae</taxon>
        <taxon>Gymnopilus</taxon>
    </lineage>
</organism>
<proteinExistence type="predicted"/>
<dbReference type="SUPFAM" id="SSF52540">
    <property type="entry name" value="P-loop containing nucleoside triphosphate hydrolases"/>
    <property type="match status" value="1"/>
</dbReference>
<dbReference type="InterPro" id="IPR003959">
    <property type="entry name" value="ATPase_AAA_core"/>
</dbReference>
<keyword evidence="8" id="KW-1185">Reference proteome</keyword>
<dbReference type="Proteomes" id="UP000284706">
    <property type="component" value="Unassembled WGS sequence"/>
</dbReference>
<dbReference type="InterPro" id="IPR051701">
    <property type="entry name" value="Mito_OM_Translocase_MSP1"/>
</dbReference>
<evidence type="ECO:0000256" key="2">
    <source>
        <dbReference type="ARBA" id="ARBA00022741"/>
    </source>
</evidence>
<gene>
    <name evidence="7" type="ORF">CVT26_010567</name>
</gene>
<dbReference type="PANTHER" id="PTHR45644">
    <property type="entry name" value="AAA ATPASE, PUTATIVE (AFU_ORTHOLOGUE AFUA_2G12920)-RELATED-RELATED"/>
    <property type="match status" value="1"/>
</dbReference>
<keyword evidence="2" id="KW-0547">Nucleotide-binding</keyword>